<dbReference type="EMBL" id="NBNE01008938">
    <property type="protein sequence ID" value="OWY98931.1"/>
    <property type="molecule type" value="Genomic_DNA"/>
</dbReference>
<evidence type="ECO:0000256" key="5">
    <source>
        <dbReference type="RuleBase" id="RU367124"/>
    </source>
</evidence>
<protein>
    <recommendedName>
        <fullName evidence="5">RxLR effector protein</fullName>
    </recommendedName>
</protein>
<dbReference type="AlphaFoldDB" id="A0A225V0U1"/>
<sequence>MRCSYYVVVAVAILARSTVSAAFTNADDSTLLSKTTPDFATDTIIGSESRKRFLRTHDLENGELTPADEERTKYGSLAAIIKKLEEKDLQDVANILTKMDEIHGQNMLKVAKNKMSSEQYKAAKNALN</sequence>
<evidence type="ECO:0000256" key="2">
    <source>
        <dbReference type="ARBA" id="ARBA00010400"/>
    </source>
</evidence>
<name>A0A225V0U1_9STRA</name>
<comment type="similarity">
    <text evidence="2 5">Belongs to the RxLR effector family.</text>
</comment>
<dbReference type="Proteomes" id="UP000198211">
    <property type="component" value="Unassembled WGS sequence"/>
</dbReference>
<feature type="signal peptide" evidence="5">
    <location>
        <begin position="1"/>
        <end position="21"/>
    </location>
</feature>
<comment type="function">
    <text evidence="5">Effector that suppresses plant defense responses during pathogen infection.</text>
</comment>
<comment type="caution">
    <text evidence="6">The sequence shown here is derived from an EMBL/GenBank/DDBJ whole genome shotgun (WGS) entry which is preliminary data.</text>
</comment>
<accession>A0A225V0U1</accession>
<evidence type="ECO:0000313" key="6">
    <source>
        <dbReference type="EMBL" id="OWY98931.1"/>
    </source>
</evidence>
<keyword evidence="3 5" id="KW-0964">Secreted</keyword>
<keyword evidence="4 5" id="KW-0732">Signal</keyword>
<evidence type="ECO:0000256" key="3">
    <source>
        <dbReference type="ARBA" id="ARBA00022525"/>
    </source>
</evidence>
<evidence type="ECO:0000313" key="7">
    <source>
        <dbReference type="Proteomes" id="UP000198211"/>
    </source>
</evidence>
<dbReference type="Pfam" id="PF16810">
    <property type="entry name" value="RXLR"/>
    <property type="match status" value="1"/>
</dbReference>
<proteinExistence type="inferred from homology"/>
<dbReference type="InterPro" id="IPR031825">
    <property type="entry name" value="RXLR"/>
</dbReference>
<gene>
    <name evidence="6" type="ORF">PHMEG_00030167</name>
</gene>
<dbReference type="GO" id="GO:0005576">
    <property type="term" value="C:extracellular region"/>
    <property type="evidence" value="ECO:0007669"/>
    <property type="project" value="UniProtKB-SubCell"/>
</dbReference>
<dbReference type="OrthoDB" id="127736at2759"/>
<comment type="domain">
    <text evidence="5">The RxLR-dEER motif acts to carry the protein into the host cell cytoplasm through binding to cell surface phosphatidylinositol-3-phosphate.</text>
</comment>
<organism evidence="6 7">
    <name type="scientific">Phytophthora megakarya</name>
    <dbReference type="NCBI Taxonomy" id="4795"/>
    <lineage>
        <taxon>Eukaryota</taxon>
        <taxon>Sar</taxon>
        <taxon>Stramenopiles</taxon>
        <taxon>Oomycota</taxon>
        <taxon>Peronosporomycetes</taxon>
        <taxon>Peronosporales</taxon>
        <taxon>Peronosporaceae</taxon>
        <taxon>Phytophthora</taxon>
    </lineage>
</organism>
<feature type="chain" id="PRO_5028508525" description="RxLR effector protein" evidence="5">
    <location>
        <begin position="22"/>
        <end position="128"/>
    </location>
</feature>
<reference evidence="7" key="1">
    <citation type="submission" date="2017-03" db="EMBL/GenBank/DDBJ databases">
        <title>Phytopthora megakarya and P. palmivora, two closely related causual agents of cacao black pod achieved similar genome size and gene model numbers by different mechanisms.</title>
        <authorList>
            <person name="Ali S."/>
            <person name="Shao J."/>
            <person name="Larry D.J."/>
            <person name="Kronmiller B."/>
            <person name="Shen D."/>
            <person name="Strem M.D."/>
            <person name="Melnick R.L."/>
            <person name="Guiltinan M.J."/>
            <person name="Tyler B.M."/>
            <person name="Meinhardt L.W."/>
            <person name="Bailey B.A."/>
        </authorList>
    </citation>
    <scope>NUCLEOTIDE SEQUENCE [LARGE SCALE GENOMIC DNA]</scope>
    <source>
        <strain evidence="7">zdho120</strain>
    </source>
</reference>
<comment type="subcellular location">
    <subcellularLocation>
        <location evidence="1 5">Secreted</location>
    </subcellularLocation>
</comment>
<evidence type="ECO:0000256" key="1">
    <source>
        <dbReference type="ARBA" id="ARBA00004613"/>
    </source>
</evidence>
<keyword evidence="7" id="KW-1185">Reference proteome</keyword>
<evidence type="ECO:0000256" key="4">
    <source>
        <dbReference type="ARBA" id="ARBA00022729"/>
    </source>
</evidence>